<feature type="region of interest" description="Disordered" evidence="1">
    <location>
        <begin position="202"/>
        <end position="544"/>
    </location>
</feature>
<dbReference type="PANTHER" id="PTHR45691">
    <property type="entry name" value="PROTEIN DIAPHANOUS"/>
    <property type="match status" value="1"/>
</dbReference>
<reference evidence="3" key="1">
    <citation type="submission" date="2025-08" db="UniProtKB">
        <authorList>
            <consortium name="RefSeq"/>
        </authorList>
    </citation>
    <scope>IDENTIFICATION</scope>
    <source>
        <tissue evidence="3">Whole sample</tissue>
    </source>
</reference>
<dbReference type="RefSeq" id="XP_022316577.1">
    <property type="nucleotide sequence ID" value="XM_022460869.1"/>
</dbReference>
<evidence type="ECO:0000313" key="3">
    <source>
        <dbReference type="RefSeq" id="XP_022316577.1"/>
    </source>
</evidence>
<accession>A0A8B8CL58</accession>
<feature type="compositionally biased region" description="Pro residues" evidence="1">
    <location>
        <begin position="121"/>
        <end position="142"/>
    </location>
</feature>
<feature type="compositionally biased region" description="Pro residues" evidence="1">
    <location>
        <begin position="150"/>
        <end position="163"/>
    </location>
</feature>
<feature type="compositionally biased region" description="Gly residues" evidence="1">
    <location>
        <begin position="480"/>
        <end position="491"/>
    </location>
</feature>
<dbReference type="GeneID" id="111120144"/>
<dbReference type="GO" id="GO:0005884">
    <property type="term" value="C:actin filament"/>
    <property type="evidence" value="ECO:0007669"/>
    <property type="project" value="TreeGrafter"/>
</dbReference>
<organism evidence="2 3">
    <name type="scientific">Crassostrea virginica</name>
    <name type="common">Eastern oyster</name>
    <dbReference type="NCBI Taxonomy" id="6565"/>
    <lineage>
        <taxon>Eukaryota</taxon>
        <taxon>Metazoa</taxon>
        <taxon>Spiralia</taxon>
        <taxon>Lophotrochozoa</taxon>
        <taxon>Mollusca</taxon>
        <taxon>Bivalvia</taxon>
        <taxon>Autobranchia</taxon>
        <taxon>Pteriomorphia</taxon>
        <taxon>Ostreida</taxon>
        <taxon>Ostreoidea</taxon>
        <taxon>Ostreidae</taxon>
        <taxon>Crassostrea</taxon>
    </lineage>
</organism>
<feature type="region of interest" description="Disordered" evidence="1">
    <location>
        <begin position="88"/>
        <end position="184"/>
    </location>
</feature>
<feature type="compositionally biased region" description="Low complexity" evidence="1">
    <location>
        <begin position="276"/>
        <end position="287"/>
    </location>
</feature>
<feature type="compositionally biased region" description="Basic residues" evidence="1">
    <location>
        <begin position="519"/>
        <end position="533"/>
    </location>
</feature>
<feature type="region of interest" description="Disordered" evidence="1">
    <location>
        <begin position="42"/>
        <end position="63"/>
    </location>
</feature>
<sequence length="544" mass="58768">MVGAGNDGELLLRFTTDGLFEIVLRQEDLCQGFGPGLRLRLRRRRRPGPRPPPPPTAAFVSDGSYVTANGDTCIVRNNYTGSISISRDKDGRRVVKEETREEARLPPFTSLLRPGADRTSPPRPPPPASARTPPPRPPPPRWVSPRPERPATPVPPEGPPPPYQGIIVTEGPHPMDDLPPPYGEVEVEQLPIVVRVTSRTSQGLYPELPPPVVPSAPPSDDGFQGSSEMSSSDSSGSRGILRPHSESPFLRNVRARIGNEKRREPRTPPSAITTVGSFAASGAASGSPEILVRTFKTSTPKTPATAPRTDCPPRISSRRVLPGNTPRALRRPPSAALGAPPRQEGEESSEMELEIPDIPDTPQSPTMSDITVLSTLSSPVRSESPWLYSGGYTSDDLSEYEYGDPYEGEGPHSDTPPPPCEGHSHQLCVPPAWGERIPGSPARGSVRREPPRSKSEEAAARQKGRINTRPVSESERRGGGRGGILVCGIGRGRGRGQQQPQQQEQQPEESGPVRGNSNRARRGRRGGRGRAKGRGTTIEDDEKN</sequence>
<dbReference type="Proteomes" id="UP000694844">
    <property type="component" value="Chromosome 2"/>
</dbReference>
<dbReference type="GO" id="GO:0030041">
    <property type="term" value="P:actin filament polymerization"/>
    <property type="evidence" value="ECO:0007669"/>
    <property type="project" value="TreeGrafter"/>
</dbReference>
<feature type="compositionally biased region" description="Acidic residues" evidence="1">
    <location>
        <begin position="346"/>
        <end position="357"/>
    </location>
</feature>
<keyword evidence="2" id="KW-1185">Reference proteome</keyword>
<feature type="compositionally biased region" description="Basic and acidic residues" evidence="1">
    <location>
        <begin position="446"/>
        <end position="460"/>
    </location>
</feature>
<feature type="compositionally biased region" description="Pro residues" evidence="1">
    <location>
        <begin position="207"/>
        <end position="217"/>
    </location>
</feature>
<dbReference type="InterPro" id="IPR051412">
    <property type="entry name" value="Formin_Homology_Diaphanous_sf"/>
</dbReference>
<evidence type="ECO:0000313" key="2">
    <source>
        <dbReference type="Proteomes" id="UP000694844"/>
    </source>
</evidence>
<feature type="compositionally biased region" description="Low complexity" evidence="1">
    <location>
        <begin position="294"/>
        <end position="309"/>
    </location>
</feature>
<name>A0A8B8CL58_CRAVI</name>
<feature type="compositionally biased region" description="Low complexity" evidence="1">
    <location>
        <begin position="218"/>
        <end position="239"/>
    </location>
</feature>
<feature type="compositionally biased region" description="Polar residues" evidence="1">
    <location>
        <begin position="361"/>
        <end position="381"/>
    </location>
</feature>
<feature type="compositionally biased region" description="Acidic residues" evidence="1">
    <location>
        <begin position="396"/>
        <end position="407"/>
    </location>
</feature>
<feature type="compositionally biased region" description="Low complexity" evidence="1">
    <location>
        <begin position="496"/>
        <end position="518"/>
    </location>
</feature>
<feature type="compositionally biased region" description="Basic and acidic residues" evidence="1">
    <location>
        <begin position="257"/>
        <end position="266"/>
    </location>
</feature>
<dbReference type="AlphaFoldDB" id="A0A8B8CL58"/>
<dbReference type="PANTHER" id="PTHR45691:SF6">
    <property type="entry name" value="PROTEIN DIAPHANOUS"/>
    <property type="match status" value="1"/>
</dbReference>
<dbReference type="KEGG" id="cvn:111120144"/>
<gene>
    <name evidence="3" type="primary">LOC111120144</name>
</gene>
<proteinExistence type="predicted"/>
<evidence type="ECO:0000256" key="1">
    <source>
        <dbReference type="SAM" id="MobiDB-lite"/>
    </source>
</evidence>
<protein>
    <submittedName>
        <fullName evidence="3">Protein PRRC2A-like</fullName>
    </submittedName>
</protein>
<feature type="compositionally biased region" description="Basic and acidic residues" evidence="1">
    <location>
        <begin position="88"/>
        <end position="104"/>
    </location>
</feature>